<reference evidence="2" key="1">
    <citation type="submission" date="2017-08" db="EMBL/GenBank/DDBJ databases">
        <title>A dynamic microbial community with high functional redundancy inhabits the cold, oxic subseafloor aquifer.</title>
        <authorList>
            <person name="Tully B.J."/>
            <person name="Wheat C.G."/>
            <person name="Glazer B.T."/>
            <person name="Huber J.A."/>
        </authorList>
    </citation>
    <scope>NUCLEOTIDE SEQUENCE [LARGE SCALE GENOMIC DNA]</scope>
</reference>
<dbReference type="EMBL" id="NVUK01000028">
    <property type="protein sequence ID" value="PCI76478.1"/>
    <property type="molecule type" value="Genomic_DNA"/>
</dbReference>
<comment type="caution">
    <text evidence="1">The sequence shown here is derived from an EMBL/GenBank/DDBJ whole genome shotgun (WGS) entry which is preliminary data.</text>
</comment>
<protein>
    <submittedName>
        <fullName evidence="1">Uncharacterized protein</fullName>
    </submittedName>
</protein>
<name>A0A2A4X1G5_UNCAE</name>
<organism evidence="1 2">
    <name type="scientific">Aerophobetes bacterium</name>
    <dbReference type="NCBI Taxonomy" id="2030807"/>
    <lineage>
        <taxon>Bacteria</taxon>
        <taxon>Candidatus Aerophobota</taxon>
    </lineage>
</organism>
<dbReference type="Proteomes" id="UP000218775">
    <property type="component" value="Unassembled WGS sequence"/>
</dbReference>
<proteinExistence type="predicted"/>
<gene>
    <name evidence="1" type="ORF">COB21_04300</name>
</gene>
<dbReference type="AlphaFoldDB" id="A0A2A4X1G5"/>
<evidence type="ECO:0000313" key="2">
    <source>
        <dbReference type="Proteomes" id="UP000218775"/>
    </source>
</evidence>
<accession>A0A2A4X1G5</accession>
<evidence type="ECO:0000313" key="1">
    <source>
        <dbReference type="EMBL" id="PCI76478.1"/>
    </source>
</evidence>
<sequence length="163" mass="18777">MLFGTFSCGHQSPRYVKIAHKITDDTAKKLAKEKNLVLIGTGGGMMHDIQMMAMSFNFYHEVNLQEARELVVYAIREYLSDINSNEKVRPYLHNYPFTAKNVEVRIFLYEPDRNTLPPGKIHCISATHGSISYYVRGSEKYSRKNICEETYEQALKMVSLDTK</sequence>